<keyword evidence="2" id="KW-0812">Transmembrane</keyword>
<dbReference type="EMBL" id="NXGP01000090">
    <property type="protein sequence ID" value="PIM95548.1"/>
    <property type="molecule type" value="Genomic_DNA"/>
</dbReference>
<dbReference type="PANTHER" id="PTHR21343:SF1">
    <property type="entry name" value="COBYRIC ACID SYNTHASE"/>
    <property type="match status" value="1"/>
</dbReference>
<organism evidence="3 4">
    <name type="scientific">Candidatus Hodgkinia cicadicola</name>
    <dbReference type="NCBI Taxonomy" id="573658"/>
    <lineage>
        <taxon>Bacteria</taxon>
        <taxon>Pseudomonadati</taxon>
        <taxon>Pseudomonadota</taxon>
        <taxon>Alphaproteobacteria</taxon>
        <taxon>Hyphomicrobiales</taxon>
        <taxon>Candidatus Hodgkinia</taxon>
    </lineage>
</organism>
<gene>
    <name evidence="3" type="primary">cobQ</name>
    <name evidence="3" type="ORF">trycra_190</name>
</gene>
<dbReference type="Proteomes" id="UP000228979">
    <property type="component" value="Unassembled WGS sequence"/>
</dbReference>
<keyword evidence="4" id="KW-1185">Reference proteome</keyword>
<dbReference type="InterPro" id="IPR027417">
    <property type="entry name" value="P-loop_NTPase"/>
</dbReference>
<feature type="transmembrane region" description="Helical" evidence="2">
    <location>
        <begin position="224"/>
        <end position="245"/>
    </location>
</feature>
<evidence type="ECO:0000313" key="3">
    <source>
        <dbReference type="EMBL" id="PIM95548.1"/>
    </source>
</evidence>
<evidence type="ECO:0000313" key="4">
    <source>
        <dbReference type="Proteomes" id="UP000228979"/>
    </source>
</evidence>
<protein>
    <submittedName>
        <fullName evidence="3">Cobyric acid synthase</fullName>
    </submittedName>
</protein>
<keyword evidence="2" id="KW-0472">Membrane</keyword>
<dbReference type="SUPFAM" id="SSF52540">
    <property type="entry name" value="P-loop containing nucleoside triphosphate hydrolases"/>
    <property type="match status" value="1"/>
</dbReference>
<reference evidence="3" key="1">
    <citation type="submission" date="2017-09" db="EMBL/GenBank/DDBJ databases">
        <authorList>
            <person name="Campbell M.A."/>
            <person name="Lukasik P."/>
            <person name="Simon C."/>
            <person name="McCutcheon J.P."/>
        </authorList>
    </citation>
    <scope>NUCLEOTIDE SEQUENCE [LARGE SCALE GENOMIC DNA]</scope>
    <source>
        <strain evidence="3">TRYCRA</strain>
    </source>
</reference>
<keyword evidence="2" id="KW-1133">Transmembrane helix</keyword>
<evidence type="ECO:0000256" key="1">
    <source>
        <dbReference type="ARBA" id="ARBA00022962"/>
    </source>
</evidence>
<evidence type="ECO:0000256" key="2">
    <source>
        <dbReference type="SAM" id="Phobius"/>
    </source>
</evidence>
<sequence>MVRCKFTYPGTRKLRTRMRIKIIDKINHLKHQNDVVVVEGAGSVIEANLTAFDVNNIWLARRTSSKVSLIADMERGGALTSIIGVHCLLSEVDRQMIKGFFLNKFVGRSSLLNSGLKGIEQATNWPCLGIIPWIIEASRLPWEDSLFEQYPQRRGKPMAIIIDILFGNGIEELNALNLEVNLNVVVLKMVPNWIPKELKLIILPDSDSIILSVKRLCQTKWDGYLAMARAHGVLIVGIGAGFIAICSRFSWMGRLTLTDLKLFDDNMLCLKVPSYTLNCRCELLSTSFDGCVSMYAPCLWMICNEEKRWKQLIKCNNLCCGVQSSNVWGIGVNGVFINDNFRSKLMQFIGVEPSLVVYKEHVQTTIANAAIKVTECIGNNIYHLFDL</sequence>
<name>A0ABX4MFT2_9HYPH</name>
<dbReference type="Gene3D" id="3.40.50.300">
    <property type="entry name" value="P-loop containing nucleotide triphosphate hydrolases"/>
    <property type="match status" value="1"/>
</dbReference>
<accession>A0ABX4MFT2</accession>
<keyword evidence="1" id="KW-0315">Glutamine amidotransferase</keyword>
<dbReference type="InterPro" id="IPR029062">
    <property type="entry name" value="Class_I_gatase-like"/>
</dbReference>
<dbReference type="PANTHER" id="PTHR21343">
    <property type="entry name" value="DETHIOBIOTIN SYNTHETASE"/>
    <property type="match status" value="1"/>
</dbReference>
<proteinExistence type="predicted"/>
<comment type="caution">
    <text evidence="3">The sequence shown here is derived from an EMBL/GenBank/DDBJ whole genome shotgun (WGS) entry which is preliminary data.</text>
</comment>
<dbReference type="SUPFAM" id="SSF52317">
    <property type="entry name" value="Class I glutamine amidotransferase-like"/>
    <property type="match status" value="1"/>
</dbReference>